<dbReference type="OMA" id="HAIFQAM"/>
<dbReference type="InterPro" id="IPR006094">
    <property type="entry name" value="Oxid_FAD_bind_N"/>
</dbReference>
<sequence length="488" mass="52875">MATTATTSSAAAVLSALDVLAQAGLGDQVTAAGTELYKERIASFWSLTAQKKPHSIVFPRSTEDVVKVVKALVAVPDCPFAVRSGGHITWGASNTDGGILVDLSVHMHGATVHKDKGVVSLLPGTRWSEAYSAVVPEDVSIAGGRTATVGVSGLLTGGGISWYIPRVGFGCDQVVNMEVVLADGRVVNANKDENSDLWQALKGASAGNFGIVTRFDMKILPWEGLWGGMLLSEPTAENTQKHILAMKNFTNGSEASPNSSYIVLWNYEPTTFKDIILTSFAANTKGIENPPELQELLAIPTTVRDLKHTNLSDFAQTMEQPAGYYNFWFTATFLNDERIMAKAVEAHASAVEKMKKVSKTGKFSSLCLFQPLPGFYPRLSDERGGNSMGLEHHLKGRNAVMLLLSINVTEEEIRDYGYEVAQAYLNEVQDYAKSVDGHIPWTYFNYADKAQNPLAGLKDPDNLKAVAAKYDPAGIFQTRTPGFKVSKT</sequence>
<evidence type="ECO:0000256" key="3">
    <source>
        <dbReference type="ARBA" id="ARBA00022827"/>
    </source>
</evidence>
<dbReference type="OrthoDB" id="2151789at2759"/>
<reference evidence="7 8" key="1">
    <citation type="journal article" date="2013" name="BMC Genomics">
        <title>The genome and transcriptome of the pine saprophyte Ophiostoma piceae, and a comparison with the bark beetle-associated pine pathogen Grosmannia clavigera.</title>
        <authorList>
            <person name="Haridas S."/>
            <person name="Wang Y."/>
            <person name="Lim L."/>
            <person name="Massoumi Alamouti S."/>
            <person name="Jackman S."/>
            <person name="Docking R."/>
            <person name="Robertson G."/>
            <person name="Birol I."/>
            <person name="Bohlmann J."/>
            <person name="Breuil C."/>
        </authorList>
    </citation>
    <scope>NUCLEOTIDE SEQUENCE [LARGE SCALE GENOMIC DNA]</scope>
    <source>
        <strain evidence="7 8">UAMH 11346</strain>
    </source>
</reference>
<dbReference type="InterPro" id="IPR036318">
    <property type="entry name" value="FAD-bd_PCMH-like_sf"/>
</dbReference>
<evidence type="ECO:0000256" key="1">
    <source>
        <dbReference type="ARBA" id="ARBA00005466"/>
    </source>
</evidence>
<dbReference type="GO" id="GO:0071949">
    <property type="term" value="F:FAD binding"/>
    <property type="evidence" value="ECO:0007669"/>
    <property type="project" value="InterPro"/>
</dbReference>
<evidence type="ECO:0000256" key="4">
    <source>
        <dbReference type="ARBA" id="ARBA00023002"/>
    </source>
</evidence>
<evidence type="ECO:0000259" key="6">
    <source>
        <dbReference type="PROSITE" id="PS51387"/>
    </source>
</evidence>
<protein>
    <submittedName>
        <fullName evidence="7">Fad binding domain containing protein</fullName>
    </submittedName>
</protein>
<keyword evidence="3" id="KW-0274">FAD</keyword>
<dbReference type="STRING" id="1262450.S3C6V7"/>
<dbReference type="PROSITE" id="PS51387">
    <property type="entry name" value="FAD_PCMH"/>
    <property type="match status" value="1"/>
</dbReference>
<dbReference type="InterPro" id="IPR016169">
    <property type="entry name" value="FAD-bd_PCMH_sub2"/>
</dbReference>
<comment type="similarity">
    <text evidence="1">Belongs to the oxygen-dependent FAD-linked oxidoreductase family.</text>
</comment>
<evidence type="ECO:0000256" key="2">
    <source>
        <dbReference type="ARBA" id="ARBA00022630"/>
    </source>
</evidence>
<dbReference type="Gene3D" id="3.30.43.10">
    <property type="entry name" value="Uridine Diphospho-n-acetylenolpyruvylglucosamine Reductase, domain 2"/>
    <property type="match status" value="1"/>
</dbReference>
<feature type="domain" description="FAD-binding PCMH-type" evidence="6">
    <location>
        <begin position="49"/>
        <end position="222"/>
    </location>
</feature>
<keyword evidence="8" id="KW-1185">Reference proteome</keyword>
<dbReference type="Proteomes" id="UP000016923">
    <property type="component" value="Unassembled WGS sequence"/>
</dbReference>
<dbReference type="PANTHER" id="PTHR42973">
    <property type="entry name" value="BINDING OXIDOREDUCTASE, PUTATIVE (AFU_ORTHOLOGUE AFUA_1G17690)-RELATED"/>
    <property type="match status" value="1"/>
</dbReference>
<dbReference type="Pfam" id="PF01565">
    <property type="entry name" value="FAD_binding_4"/>
    <property type="match status" value="1"/>
</dbReference>
<gene>
    <name evidence="7" type="ORF">F503_04129</name>
</gene>
<dbReference type="Gene3D" id="3.30.465.10">
    <property type="match status" value="1"/>
</dbReference>
<evidence type="ECO:0000256" key="5">
    <source>
        <dbReference type="SAM" id="SignalP"/>
    </source>
</evidence>
<dbReference type="InterPro" id="IPR050416">
    <property type="entry name" value="FAD-linked_Oxidoreductase"/>
</dbReference>
<keyword evidence="4" id="KW-0560">Oxidoreductase</keyword>
<proteinExistence type="inferred from homology"/>
<dbReference type="EMBL" id="KE148148">
    <property type="protein sequence ID" value="EPE08542.1"/>
    <property type="molecule type" value="Genomic_DNA"/>
</dbReference>
<evidence type="ECO:0000313" key="7">
    <source>
        <dbReference type="EMBL" id="EPE08542.1"/>
    </source>
</evidence>
<dbReference type="Gene3D" id="3.40.462.20">
    <property type="match status" value="1"/>
</dbReference>
<dbReference type="AlphaFoldDB" id="S3C6V7"/>
<accession>S3C6V7</accession>
<feature type="signal peptide" evidence="5">
    <location>
        <begin position="1"/>
        <end position="26"/>
    </location>
</feature>
<name>S3C6V7_OPHP1</name>
<dbReference type="VEuPathDB" id="FungiDB:F503_04129"/>
<feature type="chain" id="PRO_5004518338" evidence="5">
    <location>
        <begin position="27"/>
        <end position="488"/>
    </location>
</feature>
<dbReference type="GO" id="GO:0016491">
    <property type="term" value="F:oxidoreductase activity"/>
    <property type="evidence" value="ECO:0007669"/>
    <property type="project" value="UniProtKB-KW"/>
</dbReference>
<dbReference type="PANTHER" id="PTHR42973:SF53">
    <property type="entry name" value="FAD-BINDING PCMH-TYPE DOMAIN-CONTAINING PROTEIN-RELATED"/>
    <property type="match status" value="1"/>
</dbReference>
<dbReference type="InterPro" id="IPR016167">
    <property type="entry name" value="FAD-bd_PCMH_sub1"/>
</dbReference>
<dbReference type="HOGENOM" id="CLU_018354_1_1_1"/>
<keyword evidence="2" id="KW-0285">Flavoprotein</keyword>
<dbReference type="eggNOG" id="KOG1231">
    <property type="taxonomic scope" value="Eukaryota"/>
</dbReference>
<keyword evidence="5" id="KW-0732">Signal</keyword>
<dbReference type="InterPro" id="IPR016166">
    <property type="entry name" value="FAD-bd_PCMH"/>
</dbReference>
<evidence type="ECO:0000313" key="8">
    <source>
        <dbReference type="Proteomes" id="UP000016923"/>
    </source>
</evidence>
<organism evidence="7 8">
    <name type="scientific">Ophiostoma piceae (strain UAMH 11346)</name>
    <name type="common">Sap stain fungus</name>
    <dbReference type="NCBI Taxonomy" id="1262450"/>
    <lineage>
        <taxon>Eukaryota</taxon>
        <taxon>Fungi</taxon>
        <taxon>Dikarya</taxon>
        <taxon>Ascomycota</taxon>
        <taxon>Pezizomycotina</taxon>
        <taxon>Sordariomycetes</taxon>
        <taxon>Sordariomycetidae</taxon>
        <taxon>Ophiostomatales</taxon>
        <taxon>Ophiostomataceae</taxon>
        <taxon>Ophiostoma</taxon>
    </lineage>
</organism>
<dbReference type="SUPFAM" id="SSF56176">
    <property type="entry name" value="FAD-binding/transporter-associated domain-like"/>
    <property type="match status" value="1"/>
</dbReference>